<evidence type="ECO:0000313" key="3">
    <source>
        <dbReference type="Proteomes" id="UP000635245"/>
    </source>
</evidence>
<keyword evidence="1" id="KW-0732">Signal</keyword>
<keyword evidence="3" id="KW-1185">Reference proteome</keyword>
<sequence>MTHKLTRTVRIGAGIAAAAALTVAGAGAANANETAEPDLTPMHVVTAEYPMEVKVTNANGDGIYYTQKPDSTRTFKTEPGGWTNVSFTVNGQLVNSWALTSTEDTFTCSAGGSAAEPEVTCVY</sequence>
<dbReference type="AlphaFoldDB" id="A0A934QPJ1"/>
<accession>A0A934QPJ1</accession>
<evidence type="ECO:0000256" key="1">
    <source>
        <dbReference type="SAM" id="SignalP"/>
    </source>
</evidence>
<protein>
    <recommendedName>
        <fullName evidence="4">Ig-like domain-containing protein</fullName>
    </recommendedName>
</protein>
<dbReference type="Proteomes" id="UP000635245">
    <property type="component" value="Unassembled WGS sequence"/>
</dbReference>
<comment type="caution">
    <text evidence="2">The sequence shown here is derived from an EMBL/GenBank/DDBJ whole genome shotgun (WGS) entry which is preliminary data.</text>
</comment>
<evidence type="ECO:0008006" key="4">
    <source>
        <dbReference type="Google" id="ProtNLM"/>
    </source>
</evidence>
<dbReference type="EMBL" id="JAENJH010000001">
    <property type="protein sequence ID" value="MBK1783797.1"/>
    <property type="molecule type" value="Genomic_DNA"/>
</dbReference>
<dbReference type="RefSeq" id="WP_200315366.1">
    <property type="nucleotide sequence ID" value="NZ_JAENJH010000001.1"/>
</dbReference>
<feature type="signal peptide" evidence="1">
    <location>
        <begin position="1"/>
        <end position="31"/>
    </location>
</feature>
<proteinExistence type="predicted"/>
<organism evidence="2 3">
    <name type="scientific">Prauserella cavernicola</name>
    <dbReference type="NCBI Taxonomy" id="2800127"/>
    <lineage>
        <taxon>Bacteria</taxon>
        <taxon>Bacillati</taxon>
        <taxon>Actinomycetota</taxon>
        <taxon>Actinomycetes</taxon>
        <taxon>Pseudonocardiales</taxon>
        <taxon>Pseudonocardiaceae</taxon>
        <taxon>Prauserella</taxon>
    </lineage>
</organism>
<feature type="chain" id="PRO_5039198124" description="Ig-like domain-containing protein" evidence="1">
    <location>
        <begin position="32"/>
        <end position="123"/>
    </location>
</feature>
<name>A0A934QPJ1_9PSEU</name>
<evidence type="ECO:0000313" key="2">
    <source>
        <dbReference type="EMBL" id="MBK1783797.1"/>
    </source>
</evidence>
<reference evidence="2" key="1">
    <citation type="submission" date="2020-12" db="EMBL/GenBank/DDBJ databases">
        <title>Prauserella sp. ASG 168, a novel actinomycete isolated from cave rock.</title>
        <authorList>
            <person name="Suriyachadkun C."/>
        </authorList>
    </citation>
    <scope>NUCLEOTIDE SEQUENCE</scope>
    <source>
        <strain evidence="2">ASG 168</strain>
    </source>
</reference>
<gene>
    <name evidence="2" type="ORF">JHE00_05600</name>
</gene>